<protein>
    <submittedName>
        <fullName evidence="10">Cation transporter</fullName>
    </submittedName>
</protein>
<evidence type="ECO:0000256" key="1">
    <source>
        <dbReference type="ARBA" id="ARBA00004141"/>
    </source>
</evidence>
<dbReference type="InterPro" id="IPR027469">
    <property type="entry name" value="Cation_efflux_TMD_sf"/>
</dbReference>
<gene>
    <name evidence="10" type="ORF">JJB07_04785</name>
</gene>
<keyword evidence="5 7" id="KW-1133">Transmembrane helix</keyword>
<keyword evidence="3" id="KW-0813">Transport</keyword>
<dbReference type="InterPro" id="IPR036837">
    <property type="entry name" value="Cation_efflux_CTD_sf"/>
</dbReference>
<name>A0ABS1J6R5_9BACL</name>
<evidence type="ECO:0000259" key="9">
    <source>
        <dbReference type="Pfam" id="PF16916"/>
    </source>
</evidence>
<accession>A0ABS1J6R5</accession>
<dbReference type="NCBIfam" id="TIGR01297">
    <property type="entry name" value="CDF"/>
    <property type="match status" value="1"/>
</dbReference>
<feature type="transmembrane region" description="Helical" evidence="7">
    <location>
        <begin position="76"/>
        <end position="94"/>
    </location>
</feature>
<comment type="caution">
    <text evidence="10">The sequence shown here is derived from an EMBL/GenBank/DDBJ whole genome shotgun (WGS) entry which is preliminary data.</text>
</comment>
<dbReference type="InterPro" id="IPR027470">
    <property type="entry name" value="Cation_efflux_CTD"/>
</dbReference>
<feature type="domain" description="Cation efflux protein cytoplasmic" evidence="9">
    <location>
        <begin position="205"/>
        <end position="281"/>
    </location>
</feature>
<evidence type="ECO:0000256" key="5">
    <source>
        <dbReference type="ARBA" id="ARBA00022989"/>
    </source>
</evidence>
<proteinExistence type="inferred from homology"/>
<evidence type="ECO:0000256" key="4">
    <source>
        <dbReference type="ARBA" id="ARBA00022692"/>
    </source>
</evidence>
<dbReference type="Gene3D" id="3.30.70.1350">
    <property type="entry name" value="Cation efflux protein, cytoplasmic domain"/>
    <property type="match status" value="1"/>
</dbReference>
<comment type="similarity">
    <text evidence="2">Belongs to the cation diffusion facilitator (CDF) transporter (TC 2.A.4) family.</text>
</comment>
<evidence type="ECO:0000259" key="8">
    <source>
        <dbReference type="Pfam" id="PF01545"/>
    </source>
</evidence>
<dbReference type="PANTHER" id="PTHR43840:SF50">
    <property type="entry name" value="MANGANESE EFFLUX SYSTEM PROTEIN MNES"/>
    <property type="match status" value="1"/>
</dbReference>
<keyword evidence="11" id="KW-1185">Reference proteome</keyword>
<feature type="domain" description="Cation efflux protein transmembrane" evidence="8">
    <location>
        <begin position="9"/>
        <end position="200"/>
    </location>
</feature>
<feature type="transmembrane region" description="Helical" evidence="7">
    <location>
        <begin position="151"/>
        <end position="170"/>
    </location>
</feature>
<evidence type="ECO:0000313" key="11">
    <source>
        <dbReference type="Proteomes" id="UP000602284"/>
    </source>
</evidence>
<dbReference type="EMBL" id="JAEQNB010000001">
    <property type="protein sequence ID" value="MBL0385961.1"/>
    <property type="molecule type" value="Genomic_DNA"/>
</dbReference>
<dbReference type="Pfam" id="PF01545">
    <property type="entry name" value="Cation_efflux"/>
    <property type="match status" value="1"/>
</dbReference>
<dbReference type="SUPFAM" id="SSF161111">
    <property type="entry name" value="Cation efflux protein transmembrane domain-like"/>
    <property type="match status" value="1"/>
</dbReference>
<dbReference type="Pfam" id="PF16916">
    <property type="entry name" value="ZT_dimer"/>
    <property type="match status" value="1"/>
</dbReference>
<reference evidence="10 11" key="1">
    <citation type="submission" date="2021-01" db="EMBL/GenBank/DDBJ databases">
        <title>Tumebacillus sp. strain ITR2 16S ribosomal RNA gene Genome sequencing and assembly.</title>
        <authorList>
            <person name="Kang M."/>
        </authorList>
    </citation>
    <scope>NUCLEOTIDE SEQUENCE [LARGE SCALE GENOMIC DNA]</scope>
    <source>
        <strain evidence="10 11">ITR2</strain>
    </source>
</reference>
<evidence type="ECO:0000256" key="2">
    <source>
        <dbReference type="ARBA" id="ARBA00008114"/>
    </source>
</evidence>
<comment type="subcellular location">
    <subcellularLocation>
        <location evidence="1">Membrane</location>
        <topology evidence="1">Multi-pass membrane protein</topology>
    </subcellularLocation>
</comment>
<evidence type="ECO:0000313" key="10">
    <source>
        <dbReference type="EMBL" id="MBL0385961.1"/>
    </source>
</evidence>
<dbReference type="InterPro" id="IPR002524">
    <property type="entry name" value="Cation_efflux"/>
</dbReference>
<evidence type="ECO:0000256" key="7">
    <source>
        <dbReference type="SAM" id="Phobius"/>
    </source>
</evidence>
<keyword evidence="6 7" id="KW-0472">Membrane</keyword>
<feature type="transmembrane region" description="Helical" evidence="7">
    <location>
        <begin position="34"/>
        <end position="55"/>
    </location>
</feature>
<evidence type="ECO:0000256" key="6">
    <source>
        <dbReference type="ARBA" id="ARBA00023136"/>
    </source>
</evidence>
<dbReference type="PANTHER" id="PTHR43840">
    <property type="entry name" value="MITOCHONDRIAL METAL TRANSPORTER 1-RELATED"/>
    <property type="match status" value="1"/>
</dbReference>
<dbReference type="Gene3D" id="1.20.1510.10">
    <property type="entry name" value="Cation efflux protein transmembrane domain"/>
    <property type="match status" value="1"/>
</dbReference>
<feature type="transmembrane region" description="Helical" evidence="7">
    <location>
        <begin position="110"/>
        <end position="130"/>
    </location>
</feature>
<dbReference type="InterPro" id="IPR058533">
    <property type="entry name" value="Cation_efflux_TM"/>
</dbReference>
<evidence type="ECO:0000256" key="3">
    <source>
        <dbReference type="ARBA" id="ARBA00022448"/>
    </source>
</evidence>
<feature type="transmembrane region" description="Helical" evidence="7">
    <location>
        <begin position="176"/>
        <end position="194"/>
    </location>
</feature>
<keyword evidence="4 7" id="KW-0812">Transmembrane</keyword>
<dbReference type="SUPFAM" id="SSF160240">
    <property type="entry name" value="Cation efflux protein cytoplasmic domain-like"/>
    <property type="match status" value="1"/>
</dbReference>
<dbReference type="Proteomes" id="UP000602284">
    <property type="component" value="Unassembled WGS sequence"/>
</dbReference>
<dbReference type="RefSeq" id="WP_201632746.1">
    <property type="nucleotide sequence ID" value="NZ_JAEQNB010000001.1"/>
</dbReference>
<dbReference type="InterPro" id="IPR050291">
    <property type="entry name" value="CDF_Transporter"/>
</dbReference>
<organism evidence="10 11">
    <name type="scientific">Tumebacillus amylolyticus</name>
    <dbReference type="NCBI Taxonomy" id="2801339"/>
    <lineage>
        <taxon>Bacteria</taxon>
        <taxon>Bacillati</taxon>
        <taxon>Bacillota</taxon>
        <taxon>Bacilli</taxon>
        <taxon>Bacillales</taxon>
        <taxon>Alicyclobacillaceae</taxon>
        <taxon>Tumebacillus</taxon>
    </lineage>
</organism>
<sequence length="292" mass="31813">MKQGERGAWVSIFAYLFLSALKLSVGHYAGSKALFADGLNNATDIVASVAVLIGLRIARKPADEDHKYGHRRAETIATFAAAFIMASVAVDVLWDGVQSLMRGEAITPDLISMWTALFSAGVMVCVYLYNSRLGKRIKSQALQAAAADNRADVLVSLGATVGILGARFGWHWLDPVMALVVGVIIAKTAYEIFYEAAHALSDGYDERELGEIRQLIQSSDGVLEVRDLKARRHGSDVHVDAVIAVDANLSVQESHCLTDQVEQTLTDREEIEQVMIHVEPFVPTGSETETQK</sequence>
<feature type="transmembrane region" description="Helical" evidence="7">
    <location>
        <begin position="7"/>
        <end position="28"/>
    </location>
</feature>